<dbReference type="SUPFAM" id="SSF46785">
    <property type="entry name" value="Winged helix' DNA-binding domain"/>
    <property type="match status" value="1"/>
</dbReference>
<keyword evidence="9" id="KW-1185">Reference proteome</keyword>
<keyword evidence="4" id="KW-0238">DNA-binding</keyword>
<dbReference type="Gene3D" id="3.40.640.10">
    <property type="entry name" value="Type I PLP-dependent aspartate aminotransferase-like (Major domain)"/>
    <property type="match status" value="1"/>
</dbReference>
<dbReference type="KEGG" id="uru:DSM104443_00492"/>
<protein>
    <submittedName>
        <fullName evidence="8">Histidinol-phosphate aminotransferase</fullName>
        <ecNumber evidence="8">2.6.1.9</ecNumber>
    </submittedName>
</protein>
<dbReference type="InterPro" id="IPR036390">
    <property type="entry name" value="WH_DNA-bd_sf"/>
</dbReference>
<dbReference type="InterPro" id="IPR015422">
    <property type="entry name" value="PyrdxlP-dep_Trfase_small"/>
</dbReference>
<dbReference type="EMBL" id="CP053069">
    <property type="protein sequence ID" value="QJR09448.1"/>
    <property type="molecule type" value="Genomic_DNA"/>
</dbReference>
<dbReference type="PANTHER" id="PTHR46577">
    <property type="entry name" value="HTH-TYPE TRANSCRIPTIONAL REGULATORY PROTEIN GABR"/>
    <property type="match status" value="1"/>
</dbReference>
<keyword evidence="3" id="KW-0805">Transcription regulation</keyword>
<dbReference type="GO" id="GO:0030170">
    <property type="term" value="F:pyridoxal phosphate binding"/>
    <property type="evidence" value="ECO:0007669"/>
    <property type="project" value="InterPro"/>
</dbReference>
<reference evidence="8 9" key="1">
    <citation type="submission" date="2020-04" db="EMBL/GenBank/DDBJ databases">
        <title>Usitatibacter rugosus gen. nov., sp. nov. and Usitatibacter palustris sp. nov., novel members of Usitatibacteraceae fam. nov. within the order Nitrosomonadales isolated from soil.</title>
        <authorList>
            <person name="Huber K.J."/>
            <person name="Neumann-Schaal M."/>
            <person name="Geppert A."/>
            <person name="Luckner M."/>
            <person name="Wanner G."/>
            <person name="Overmann J."/>
        </authorList>
    </citation>
    <scope>NUCLEOTIDE SEQUENCE [LARGE SCALE GENOMIC DNA]</scope>
    <source>
        <strain evidence="8 9">0125_3</strain>
    </source>
</reference>
<dbReference type="PROSITE" id="PS50949">
    <property type="entry name" value="HTH_GNTR"/>
    <property type="match status" value="1"/>
</dbReference>
<dbReference type="Gene3D" id="3.90.1150.10">
    <property type="entry name" value="Aspartate Aminotransferase, domain 1"/>
    <property type="match status" value="1"/>
</dbReference>
<name>A0A6M4GRM8_9PROT</name>
<dbReference type="SMART" id="SM00345">
    <property type="entry name" value="HTH_GNTR"/>
    <property type="match status" value="1"/>
</dbReference>
<accession>A0A6M4GRM8</accession>
<keyword evidence="5" id="KW-0804">Transcription</keyword>
<evidence type="ECO:0000256" key="3">
    <source>
        <dbReference type="ARBA" id="ARBA00023015"/>
    </source>
</evidence>
<dbReference type="Pfam" id="PF00155">
    <property type="entry name" value="Aminotran_1_2"/>
    <property type="match status" value="1"/>
</dbReference>
<dbReference type="Pfam" id="PF00392">
    <property type="entry name" value="GntR"/>
    <property type="match status" value="1"/>
</dbReference>
<keyword evidence="8" id="KW-0032">Aminotransferase</keyword>
<proteinExistence type="inferred from homology"/>
<evidence type="ECO:0000256" key="5">
    <source>
        <dbReference type="ARBA" id="ARBA00023163"/>
    </source>
</evidence>
<dbReference type="PANTHER" id="PTHR46577:SF2">
    <property type="entry name" value="TRANSCRIPTIONAL REGULATORY PROTEIN"/>
    <property type="match status" value="1"/>
</dbReference>
<dbReference type="AlphaFoldDB" id="A0A6M4GRM8"/>
<dbReference type="InterPro" id="IPR036388">
    <property type="entry name" value="WH-like_DNA-bd_sf"/>
</dbReference>
<sequence>MPRMTPLSSNGGLLYESLAARLAEAIDTGRVKAGERLPSVRTLSRQYGVSISTAVQAYRHLEDKRVIEARPKSGYFAAPPRPALPEPRESKPPQSARYVQTSPLFVEYFSLLDRQDIIPLGALRPDPSLLPTQKLATLLGTTARRYPELSASYSASAGTERLRRTIARRALDYGCSFDAGDVVITDGCVDALNLCLRAVARPGDTIALESPTYFTMLQMIESLGMKAFEIPTNPRTGLSLEALEFATRKKGTVRALMITPSFTNPTGALMPDANRKALAELCEKRGIPIIEDDVYSDTWFGEARPLPIKAWDRTGNVLLCSSFSKTVAPGFRVGWAVAGRYREAVSVLKRIGSIFTPPIPQLALCEFMETGGFDHHLRRLRQGLAGRQQQLAHLVAETFPEGTRVSRPTGGYVTWVELPNRVDAVELFRRARDENILLAPGPLFTTTGRFRNAMRLNYGTLWSRATEQAIARVGRMAAAF</sequence>
<dbReference type="InterPro" id="IPR004839">
    <property type="entry name" value="Aminotransferase_I/II_large"/>
</dbReference>
<dbReference type="CDD" id="cd07377">
    <property type="entry name" value="WHTH_GntR"/>
    <property type="match status" value="1"/>
</dbReference>
<evidence type="ECO:0000313" key="8">
    <source>
        <dbReference type="EMBL" id="QJR09448.1"/>
    </source>
</evidence>
<evidence type="ECO:0000256" key="4">
    <source>
        <dbReference type="ARBA" id="ARBA00023125"/>
    </source>
</evidence>
<dbReference type="SUPFAM" id="SSF53383">
    <property type="entry name" value="PLP-dependent transferases"/>
    <property type="match status" value="1"/>
</dbReference>
<comment type="similarity">
    <text evidence="1">In the C-terminal section; belongs to the class-I pyridoxal-phosphate-dependent aminotransferase family.</text>
</comment>
<dbReference type="InterPro" id="IPR000524">
    <property type="entry name" value="Tscrpt_reg_HTH_GntR"/>
</dbReference>
<evidence type="ECO:0000313" key="9">
    <source>
        <dbReference type="Proteomes" id="UP000501534"/>
    </source>
</evidence>
<dbReference type="GO" id="GO:0003677">
    <property type="term" value="F:DNA binding"/>
    <property type="evidence" value="ECO:0007669"/>
    <property type="project" value="UniProtKB-KW"/>
</dbReference>
<dbReference type="Gene3D" id="1.10.10.10">
    <property type="entry name" value="Winged helix-like DNA-binding domain superfamily/Winged helix DNA-binding domain"/>
    <property type="match status" value="1"/>
</dbReference>
<dbReference type="Proteomes" id="UP000501534">
    <property type="component" value="Chromosome"/>
</dbReference>
<feature type="domain" description="HTH gntR-type" evidence="7">
    <location>
        <begin position="12"/>
        <end position="80"/>
    </location>
</feature>
<evidence type="ECO:0000259" key="7">
    <source>
        <dbReference type="PROSITE" id="PS50949"/>
    </source>
</evidence>
<dbReference type="EC" id="2.6.1.9" evidence="8"/>
<keyword evidence="8" id="KW-0808">Transferase</keyword>
<dbReference type="InterPro" id="IPR051446">
    <property type="entry name" value="HTH_trans_reg/aminotransferase"/>
</dbReference>
<dbReference type="GO" id="GO:0003700">
    <property type="term" value="F:DNA-binding transcription factor activity"/>
    <property type="evidence" value="ECO:0007669"/>
    <property type="project" value="InterPro"/>
</dbReference>
<organism evidence="8 9">
    <name type="scientific">Usitatibacter rugosus</name>
    <dbReference type="NCBI Taxonomy" id="2732067"/>
    <lineage>
        <taxon>Bacteria</taxon>
        <taxon>Pseudomonadati</taxon>
        <taxon>Pseudomonadota</taxon>
        <taxon>Betaproteobacteria</taxon>
        <taxon>Nitrosomonadales</taxon>
        <taxon>Usitatibacteraceae</taxon>
        <taxon>Usitatibacter</taxon>
    </lineage>
</organism>
<dbReference type="InterPro" id="IPR015421">
    <property type="entry name" value="PyrdxlP-dep_Trfase_major"/>
</dbReference>
<dbReference type="GO" id="GO:0004400">
    <property type="term" value="F:histidinol-phosphate transaminase activity"/>
    <property type="evidence" value="ECO:0007669"/>
    <property type="project" value="UniProtKB-EC"/>
</dbReference>
<gene>
    <name evidence="8" type="primary">hisC_1</name>
    <name evidence="8" type="ORF">DSM104443_00492</name>
</gene>
<keyword evidence="2" id="KW-0663">Pyridoxal phosphate</keyword>
<evidence type="ECO:0000256" key="2">
    <source>
        <dbReference type="ARBA" id="ARBA00022898"/>
    </source>
</evidence>
<evidence type="ECO:0000256" key="6">
    <source>
        <dbReference type="SAM" id="MobiDB-lite"/>
    </source>
</evidence>
<dbReference type="CDD" id="cd00609">
    <property type="entry name" value="AAT_like"/>
    <property type="match status" value="1"/>
</dbReference>
<evidence type="ECO:0000256" key="1">
    <source>
        <dbReference type="ARBA" id="ARBA00005384"/>
    </source>
</evidence>
<feature type="region of interest" description="Disordered" evidence="6">
    <location>
        <begin position="72"/>
        <end position="96"/>
    </location>
</feature>
<dbReference type="InterPro" id="IPR015424">
    <property type="entry name" value="PyrdxlP-dep_Trfase"/>
</dbReference>